<reference evidence="6" key="2">
    <citation type="submission" date="2021-01" db="EMBL/GenBank/DDBJ databases">
        <authorList>
            <person name="Schikora-Tamarit M.A."/>
        </authorList>
    </citation>
    <scope>NUCLEOTIDE SEQUENCE</scope>
    <source>
        <strain evidence="6">CBS6075</strain>
    </source>
</reference>
<feature type="binding site" evidence="4">
    <location>
        <begin position="239"/>
        <end position="242"/>
    </location>
    <ligand>
        <name>substrate</name>
    </ligand>
</feature>
<dbReference type="AlphaFoldDB" id="A0A9P8TAB8"/>
<evidence type="ECO:0000256" key="2">
    <source>
        <dbReference type="ARBA" id="ARBA00022801"/>
    </source>
</evidence>
<feature type="active site" description="Charge relay system" evidence="3">
    <location>
        <position position="218"/>
    </location>
</feature>
<accession>A0A9P8TAB8</accession>
<feature type="domain" description="Amidase" evidence="5">
    <location>
        <begin position="88"/>
        <end position="533"/>
    </location>
</feature>
<evidence type="ECO:0000256" key="3">
    <source>
        <dbReference type="PIRSR" id="PIRSR001221-1"/>
    </source>
</evidence>
<feature type="active site" description="Acyl-ester intermediate" evidence="3">
    <location>
        <position position="242"/>
    </location>
</feature>
<evidence type="ECO:0000256" key="4">
    <source>
        <dbReference type="PIRSR" id="PIRSR001221-2"/>
    </source>
</evidence>
<comment type="similarity">
    <text evidence="1">Belongs to the amidase family.</text>
</comment>
<dbReference type="RefSeq" id="XP_046064533.1">
    <property type="nucleotide sequence ID" value="XM_046209018.1"/>
</dbReference>
<sequence>MPPYIDKTTDPVKFETWRPQIELAQKRLKDSLVADFVVPQSDLPGDSVLDVSTFPAKVMSPAELKITETDASTLVLEMGSGKLSAKTVLDAFMKRATIAHQLLNCATEFLADEAYERAKLLDEYVQTYGKPIGPLHGLPMSIKEHVSIKNRVTNAGFVALLNNVTPEDATTVSILRSLGAIPFVRTNEPQSLMHQDSCNYITGVTLNGFNRKLSPSGSSGGEGALIGFKGSVMGVGTDIGGSIRSPAAFNGCYGLRPTAGRVSSRGCISAGGGQESVKSSIGPLAQHLSDIELFMSSYVGAKPWLQDATLYRIPWKKVDVDKQLTVGIMRSDGVVKPHPPILRGLEFVEKKLIEAGVKVVEWEPYKCDELWEIVSSMYFADGCAAQNKLLGASGEPIHPLTAMAFSFGKGELTVSENQELNYRRDEFRNKYQQLMIERGVDVILCPAYVGVAAELGTTSYWGYCSHWNLLDQPGLVFPTGLYQDPVVDKVDPRTEYWNLTDEKESQKYVPNVFKGAPIALQLVSQRYEDEFLLAAGKIITECLR</sequence>
<dbReference type="Gene3D" id="3.90.1300.10">
    <property type="entry name" value="Amidase signature (AS) domain"/>
    <property type="match status" value="1"/>
</dbReference>
<feature type="binding site" evidence="4">
    <location>
        <position position="218"/>
    </location>
    <ligand>
        <name>substrate</name>
    </ligand>
</feature>
<dbReference type="OrthoDB" id="6428749at2759"/>
<gene>
    <name evidence="6" type="ORF">OGAPHI_000876</name>
</gene>
<proteinExistence type="inferred from homology"/>
<reference evidence="6" key="1">
    <citation type="journal article" date="2021" name="Open Biol.">
        <title>Shared evolutionary footprints suggest mitochondrial oxidative damage underlies multiple complex I losses in fungi.</title>
        <authorList>
            <person name="Schikora-Tamarit M.A."/>
            <person name="Marcet-Houben M."/>
            <person name="Nosek J."/>
            <person name="Gabaldon T."/>
        </authorList>
    </citation>
    <scope>NUCLEOTIDE SEQUENCE</scope>
    <source>
        <strain evidence="6">CBS6075</strain>
    </source>
</reference>
<keyword evidence="2" id="KW-0378">Hydrolase</keyword>
<dbReference type="GO" id="GO:0016787">
    <property type="term" value="F:hydrolase activity"/>
    <property type="evidence" value="ECO:0007669"/>
    <property type="project" value="UniProtKB-KW"/>
</dbReference>
<evidence type="ECO:0000313" key="6">
    <source>
        <dbReference type="EMBL" id="KAH3671165.1"/>
    </source>
</evidence>
<dbReference type="Proteomes" id="UP000769157">
    <property type="component" value="Unassembled WGS sequence"/>
</dbReference>
<dbReference type="InterPro" id="IPR036928">
    <property type="entry name" value="AS_sf"/>
</dbReference>
<dbReference type="GeneID" id="70232844"/>
<evidence type="ECO:0000313" key="7">
    <source>
        <dbReference type="Proteomes" id="UP000769157"/>
    </source>
</evidence>
<evidence type="ECO:0000256" key="1">
    <source>
        <dbReference type="ARBA" id="ARBA00009199"/>
    </source>
</evidence>
<dbReference type="PIRSF" id="PIRSF001221">
    <property type="entry name" value="Amidase_fungi"/>
    <property type="match status" value="1"/>
</dbReference>
<comment type="caution">
    <text evidence="6">The sequence shown here is derived from an EMBL/GenBank/DDBJ whole genome shotgun (WGS) entry which is preliminary data.</text>
</comment>
<dbReference type="EMBL" id="JAEUBE010000084">
    <property type="protein sequence ID" value="KAH3671165.1"/>
    <property type="molecule type" value="Genomic_DNA"/>
</dbReference>
<dbReference type="PANTHER" id="PTHR46072">
    <property type="entry name" value="AMIDASE-RELATED-RELATED"/>
    <property type="match status" value="1"/>
</dbReference>
<feature type="active site" description="Charge relay system" evidence="3">
    <location>
        <position position="143"/>
    </location>
</feature>
<keyword evidence="7" id="KW-1185">Reference proteome</keyword>
<dbReference type="SUPFAM" id="SSF75304">
    <property type="entry name" value="Amidase signature (AS) enzymes"/>
    <property type="match status" value="1"/>
</dbReference>
<protein>
    <recommendedName>
        <fullName evidence="5">Amidase domain-containing protein</fullName>
    </recommendedName>
</protein>
<dbReference type="InterPro" id="IPR023631">
    <property type="entry name" value="Amidase_dom"/>
</dbReference>
<evidence type="ECO:0000259" key="5">
    <source>
        <dbReference type="Pfam" id="PF01425"/>
    </source>
</evidence>
<dbReference type="Pfam" id="PF01425">
    <property type="entry name" value="Amidase"/>
    <property type="match status" value="1"/>
</dbReference>
<name>A0A9P8TAB8_9ASCO</name>
<dbReference type="PANTHER" id="PTHR46072:SF4">
    <property type="entry name" value="AMIDASE C550.07-RELATED"/>
    <property type="match status" value="1"/>
</dbReference>
<organism evidence="6 7">
    <name type="scientific">Ogataea philodendri</name>
    <dbReference type="NCBI Taxonomy" id="1378263"/>
    <lineage>
        <taxon>Eukaryota</taxon>
        <taxon>Fungi</taxon>
        <taxon>Dikarya</taxon>
        <taxon>Ascomycota</taxon>
        <taxon>Saccharomycotina</taxon>
        <taxon>Pichiomycetes</taxon>
        <taxon>Pichiales</taxon>
        <taxon>Pichiaceae</taxon>
        <taxon>Ogataea</taxon>
    </lineage>
</organism>
<feature type="binding site" evidence="4">
    <location>
        <position position="192"/>
    </location>
    <ligand>
        <name>substrate</name>
    </ligand>
</feature>